<dbReference type="RefSeq" id="WP_189460339.1">
    <property type="nucleotide sequence ID" value="NZ_BMYO01000005.1"/>
</dbReference>
<dbReference type="InterPro" id="IPR004547">
    <property type="entry name" value="Glucosamine6P_isomerase"/>
</dbReference>
<dbReference type="InterPro" id="IPR006148">
    <property type="entry name" value="Glc/Gal-6P_isomerase"/>
</dbReference>
<protein>
    <submittedName>
        <fullName evidence="3">Glucosamine-6-phosphate isomerase</fullName>
    </submittedName>
</protein>
<sequence length="242" mass="25581">MQTRILATPTELADAVAVLIADCVRAKPAAVLCLAGGDTPRAAYARLVEMHRAGEVDLSQVTYVGLDEWVGLPADYPGSCRAFMQETVFGPLAVPPERIVFYDAMADDLQAECRQIDDFLAAHGPLDLVLLGMGMNGHLGMNEPGCIVDSGSIVTELDAVTVSVGQKYFGAQQPVLKQGITLGIGSIMQAHCAVLMVSGEKKAETVCKALQLEVGNAVPASLLRQHRHAIAMLDAAAASRLI</sequence>
<dbReference type="SUPFAM" id="SSF100950">
    <property type="entry name" value="NagB/RpiA/CoA transferase-like"/>
    <property type="match status" value="1"/>
</dbReference>
<evidence type="ECO:0000313" key="3">
    <source>
        <dbReference type="EMBL" id="GHD63070.1"/>
    </source>
</evidence>
<dbReference type="GO" id="GO:0016853">
    <property type="term" value="F:isomerase activity"/>
    <property type="evidence" value="ECO:0007669"/>
    <property type="project" value="UniProtKB-KW"/>
</dbReference>
<keyword evidence="4" id="KW-1185">Reference proteome</keyword>
<dbReference type="PANTHER" id="PTHR11280:SF5">
    <property type="entry name" value="GLUCOSAMINE-6-PHOSPHATE ISOMERASE"/>
    <property type="match status" value="1"/>
</dbReference>
<evidence type="ECO:0000313" key="4">
    <source>
        <dbReference type="Proteomes" id="UP000604737"/>
    </source>
</evidence>
<accession>A0ABQ3H1D7</accession>
<keyword evidence="1" id="KW-0378">Hydrolase</keyword>
<dbReference type="InterPro" id="IPR037171">
    <property type="entry name" value="NagB/RpiA_transferase-like"/>
</dbReference>
<reference evidence="4" key="1">
    <citation type="journal article" date="2019" name="Int. J. Syst. Evol. Microbiol.">
        <title>The Global Catalogue of Microorganisms (GCM) 10K type strain sequencing project: providing services to taxonomists for standard genome sequencing and annotation.</title>
        <authorList>
            <consortium name="The Broad Institute Genomics Platform"/>
            <consortium name="The Broad Institute Genome Sequencing Center for Infectious Disease"/>
            <person name="Wu L."/>
            <person name="Ma J."/>
        </authorList>
    </citation>
    <scope>NUCLEOTIDE SEQUENCE [LARGE SCALE GENOMIC DNA]</scope>
    <source>
        <strain evidence="4">KCTC 23701</strain>
    </source>
</reference>
<feature type="domain" description="Glucosamine/galactosamine-6-phosphate isomerase" evidence="2">
    <location>
        <begin position="10"/>
        <end position="227"/>
    </location>
</feature>
<proteinExistence type="predicted"/>
<comment type="caution">
    <text evidence="3">The sequence shown here is derived from an EMBL/GenBank/DDBJ whole genome shotgun (WGS) entry which is preliminary data.</text>
</comment>
<dbReference type="PROSITE" id="PS01161">
    <property type="entry name" value="GLC_GALNAC_ISOMERASE"/>
    <property type="match status" value="1"/>
</dbReference>
<dbReference type="EMBL" id="BMYO01000005">
    <property type="protein sequence ID" value="GHD63070.1"/>
    <property type="molecule type" value="Genomic_DNA"/>
</dbReference>
<dbReference type="InterPro" id="IPR018321">
    <property type="entry name" value="Glucosamine6P_isomerase_CS"/>
</dbReference>
<evidence type="ECO:0000256" key="1">
    <source>
        <dbReference type="ARBA" id="ARBA00022801"/>
    </source>
</evidence>
<keyword evidence="3" id="KW-0413">Isomerase</keyword>
<name>A0ABQ3H1D7_9NEIS</name>
<organism evidence="3 4">
    <name type="scientific">Jeongeupia chitinilytica</name>
    <dbReference type="NCBI Taxonomy" id="1041641"/>
    <lineage>
        <taxon>Bacteria</taxon>
        <taxon>Pseudomonadati</taxon>
        <taxon>Pseudomonadota</taxon>
        <taxon>Betaproteobacteria</taxon>
        <taxon>Neisseriales</taxon>
        <taxon>Chitinibacteraceae</taxon>
        <taxon>Jeongeupia</taxon>
    </lineage>
</organism>
<gene>
    <name evidence="3" type="ORF">GCM10007350_19760</name>
</gene>
<dbReference type="CDD" id="cd01399">
    <property type="entry name" value="GlcN6P_deaminase"/>
    <property type="match status" value="1"/>
</dbReference>
<dbReference type="PANTHER" id="PTHR11280">
    <property type="entry name" value="GLUCOSAMINE-6-PHOSPHATE ISOMERASE"/>
    <property type="match status" value="1"/>
</dbReference>
<dbReference type="Gene3D" id="3.40.50.1360">
    <property type="match status" value="1"/>
</dbReference>
<dbReference type="Pfam" id="PF01182">
    <property type="entry name" value="Glucosamine_iso"/>
    <property type="match status" value="1"/>
</dbReference>
<dbReference type="Proteomes" id="UP000604737">
    <property type="component" value="Unassembled WGS sequence"/>
</dbReference>
<evidence type="ECO:0000259" key="2">
    <source>
        <dbReference type="Pfam" id="PF01182"/>
    </source>
</evidence>